<dbReference type="PANTHER" id="PTHR24114:SF2">
    <property type="entry name" value="F-BOX DOMAIN-CONTAINING PROTEIN-RELATED"/>
    <property type="match status" value="1"/>
</dbReference>
<dbReference type="AlphaFoldDB" id="A0A8H3XFY5"/>
<dbReference type="EMBL" id="WTPW01001171">
    <property type="protein sequence ID" value="KAF0451428.1"/>
    <property type="molecule type" value="Genomic_DNA"/>
</dbReference>
<evidence type="ECO:0000313" key="2">
    <source>
        <dbReference type="Proteomes" id="UP000439903"/>
    </source>
</evidence>
<dbReference type="PANTHER" id="PTHR24114">
    <property type="entry name" value="LEUCINE RICH REPEAT FAMILY PROTEIN"/>
    <property type="match status" value="1"/>
</dbReference>
<dbReference type="OrthoDB" id="333024at2759"/>
<protein>
    <submittedName>
        <fullName evidence="1">RNI-like protein</fullName>
    </submittedName>
</protein>
<sequence length="412" mass="47798">MNTLPNECLFEIFDNFRNQYRCLFYCLLVNRLWCKIIIPILWRNPTDHFIDKRVLKLCLSTLNDKEQTRLIPFKLNLPKFPNKLFEYTSYATSVESYRFNQPIINWLRGKEFKSMYRSLIIVDGNYYLPIMVVKFSLIEMFLRTCKKLKLLNFDGIIFDKTIFNNLYGNATITSLEFRARKSNSEAIEILVEIIRKNFIKYLNLSDNKDFNSEEWNAIAEAFHQNTTITSLDLSYNQLDFIREALRKNIGLVALAISCNAVDISDREHLPLNTFGFNEMKALAEALCVNTTLTILCVVQNYFGFEFAELLAEVLYKNITLTKLEIGIEVLAEVLCKNISLSTLNLCCNGIDSRGVKALEKVIYMNTTLTYLNLSKSNIDFEDSKVLMEALSKNLTLITLNIGHNNRLHFNLL</sequence>
<evidence type="ECO:0000313" key="1">
    <source>
        <dbReference type="EMBL" id="KAF0451428.1"/>
    </source>
</evidence>
<gene>
    <name evidence="1" type="ORF">F8M41_002052</name>
</gene>
<name>A0A8H3XFY5_GIGMA</name>
<keyword evidence="2" id="KW-1185">Reference proteome</keyword>
<dbReference type="Proteomes" id="UP000439903">
    <property type="component" value="Unassembled WGS sequence"/>
</dbReference>
<comment type="caution">
    <text evidence="1">The sequence shown here is derived from an EMBL/GenBank/DDBJ whole genome shotgun (WGS) entry which is preliminary data.</text>
</comment>
<organism evidence="1 2">
    <name type="scientific">Gigaspora margarita</name>
    <dbReference type="NCBI Taxonomy" id="4874"/>
    <lineage>
        <taxon>Eukaryota</taxon>
        <taxon>Fungi</taxon>
        <taxon>Fungi incertae sedis</taxon>
        <taxon>Mucoromycota</taxon>
        <taxon>Glomeromycotina</taxon>
        <taxon>Glomeromycetes</taxon>
        <taxon>Diversisporales</taxon>
        <taxon>Gigasporaceae</taxon>
        <taxon>Gigaspora</taxon>
    </lineage>
</organism>
<dbReference type="Gene3D" id="3.80.10.10">
    <property type="entry name" value="Ribonuclease Inhibitor"/>
    <property type="match status" value="3"/>
</dbReference>
<dbReference type="SUPFAM" id="SSF52047">
    <property type="entry name" value="RNI-like"/>
    <property type="match status" value="1"/>
</dbReference>
<accession>A0A8H3XFY5</accession>
<dbReference type="InterPro" id="IPR032675">
    <property type="entry name" value="LRR_dom_sf"/>
</dbReference>
<reference evidence="1 2" key="1">
    <citation type="journal article" date="2019" name="Environ. Microbiol.">
        <title>At the nexus of three kingdoms: the genome of the mycorrhizal fungus Gigaspora margarita provides insights into plant, endobacterial and fungal interactions.</title>
        <authorList>
            <person name="Venice F."/>
            <person name="Ghignone S."/>
            <person name="Salvioli di Fossalunga A."/>
            <person name="Amselem J."/>
            <person name="Novero M."/>
            <person name="Xianan X."/>
            <person name="Sedzielewska Toro K."/>
            <person name="Morin E."/>
            <person name="Lipzen A."/>
            <person name="Grigoriev I.V."/>
            <person name="Henrissat B."/>
            <person name="Martin F.M."/>
            <person name="Bonfante P."/>
        </authorList>
    </citation>
    <scope>NUCLEOTIDE SEQUENCE [LARGE SCALE GENOMIC DNA]</scope>
    <source>
        <strain evidence="1 2">BEG34</strain>
    </source>
</reference>
<proteinExistence type="predicted"/>
<dbReference type="InterPro" id="IPR052394">
    <property type="entry name" value="LRR-containing"/>
</dbReference>
<dbReference type="Pfam" id="PF13516">
    <property type="entry name" value="LRR_6"/>
    <property type="match status" value="3"/>
</dbReference>
<dbReference type="InterPro" id="IPR001611">
    <property type="entry name" value="Leu-rich_rpt"/>
</dbReference>